<organism evidence="2 3">
    <name type="scientific">Funneliformis caledonium</name>
    <dbReference type="NCBI Taxonomy" id="1117310"/>
    <lineage>
        <taxon>Eukaryota</taxon>
        <taxon>Fungi</taxon>
        <taxon>Fungi incertae sedis</taxon>
        <taxon>Mucoromycota</taxon>
        <taxon>Glomeromycotina</taxon>
        <taxon>Glomeromycetes</taxon>
        <taxon>Glomerales</taxon>
        <taxon>Glomeraceae</taxon>
        <taxon>Funneliformis</taxon>
    </lineage>
</organism>
<dbReference type="Pfam" id="PF13384">
    <property type="entry name" value="HTH_23"/>
    <property type="match status" value="1"/>
</dbReference>
<dbReference type="Gene3D" id="1.10.10.60">
    <property type="entry name" value="Homeodomain-like"/>
    <property type="match status" value="1"/>
</dbReference>
<protein>
    <submittedName>
        <fullName evidence="2">16034_t:CDS:1</fullName>
    </submittedName>
</protein>
<evidence type="ECO:0000313" key="2">
    <source>
        <dbReference type="EMBL" id="CAG8681034.1"/>
    </source>
</evidence>
<proteinExistence type="predicted"/>
<dbReference type="SUPFAM" id="SSF46689">
    <property type="entry name" value="Homeodomain-like"/>
    <property type="match status" value="1"/>
</dbReference>
<dbReference type="Proteomes" id="UP000789570">
    <property type="component" value="Unassembled WGS sequence"/>
</dbReference>
<reference evidence="2" key="1">
    <citation type="submission" date="2021-06" db="EMBL/GenBank/DDBJ databases">
        <authorList>
            <person name="Kallberg Y."/>
            <person name="Tangrot J."/>
            <person name="Rosling A."/>
        </authorList>
    </citation>
    <scope>NUCLEOTIDE SEQUENCE</scope>
    <source>
        <strain evidence="2">UK204</strain>
    </source>
</reference>
<sequence length="116" mass="13508">MSYRTELTSQDKKKILAYIENFNPAQIARKIGCDPTTIRRIIDRYKKTEKTENLPRSEHPPTLDDNEKNPYNSKRALYNFGIYSHIAAKKLFISEKHSLAHESSVDISKQSQQLRV</sequence>
<feature type="compositionally biased region" description="Basic and acidic residues" evidence="1">
    <location>
        <begin position="46"/>
        <end position="68"/>
    </location>
</feature>
<feature type="region of interest" description="Disordered" evidence="1">
    <location>
        <begin position="46"/>
        <end position="71"/>
    </location>
</feature>
<evidence type="ECO:0000313" key="3">
    <source>
        <dbReference type="Proteomes" id="UP000789570"/>
    </source>
</evidence>
<dbReference type="OrthoDB" id="2407109at2759"/>
<comment type="caution">
    <text evidence="2">The sequence shown here is derived from an EMBL/GenBank/DDBJ whole genome shotgun (WGS) entry which is preliminary data.</text>
</comment>
<name>A0A9N9HJM0_9GLOM</name>
<dbReference type="EMBL" id="CAJVPQ010006129">
    <property type="protein sequence ID" value="CAG8681034.1"/>
    <property type="molecule type" value="Genomic_DNA"/>
</dbReference>
<dbReference type="InterPro" id="IPR009057">
    <property type="entry name" value="Homeodomain-like_sf"/>
</dbReference>
<gene>
    <name evidence="2" type="ORF">FCALED_LOCUS12505</name>
</gene>
<keyword evidence="3" id="KW-1185">Reference proteome</keyword>
<accession>A0A9N9HJM0</accession>
<dbReference type="AlphaFoldDB" id="A0A9N9HJM0"/>
<evidence type="ECO:0000256" key="1">
    <source>
        <dbReference type="SAM" id="MobiDB-lite"/>
    </source>
</evidence>